<keyword evidence="3" id="KW-1185">Reference proteome</keyword>
<dbReference type="SUPFAM" id="SSF88697">
    <property type="entry name" value="PUA domain-like"/>
    <property type="match status" value="1"/>
</dbReference>
<reference evidence="2 3" key="1">
    <citation type="submission" date="2019-09" db="EMBL/GenBank/DDBJ databases">
        <authorList>
            <person name="Ou C."/>
        </authorList>
    </citation>
    <scope>NUCLEOTIDE SEQUENCE [LARGE SCALE GENOMIC DNA]</scope>
    <source>
        <strain evidence="2">S2</strain>
        <tissue evidence="2">Leaf</tissue>
    </source>
</reference>
<dbReference type="CDD" id="cd06555">
    <property type="entry name" value="ASCH_PF0470_like"/>
    <property type="match status" value="1"/>
</dbReference>
<evidence type="ECO:0000259" key="1">
    <source>
        <dbReference type="SMART" id="SM01022"/>
    </source>
</evidence>
<dbReference type="SMART" id="SM01022">
    <property type="entry name" value="ASCH"/>
    <property type="match status" value="1"/>
</dbReference>
<accession>A0A5N5H7B8</accession>
<gene>
    <name evidence="2" type="ORF">D8674_025059</name>
</gene>
<dbReference type="Pfam" id="PF04266">
    <property type="entry name" value="ASCH"/>
    <property type="match status" value="1"/>
</dbReference>
<organism evidence="2 3">
    <name type="scientific">Pyrus ussuriensis x Pyrus communis</name>
    <dbReference type="NCBI Taxonomy" id="2448454"/>
    <lineage>
        <taxon>Eukaryota</taxon>
        <taxon>Viridiplantae</taxon>
        <taxon>Streptophyta</taxon>
        <taxon>Embryophyta</taxon>
        <taxon>Tracheophyta</taxon>
        <taxon>Spermatophyta</taxon>
        <taxon>Magnoliopsida</taxon>
        <taxon>eudicotyledons</taxon>
        <taxon>Gunneridae</taxon>
        <taxon>Pentapetalae</taxon>
        <taxon>rosids</taxon>
        <taxon>fabids</taxon>
        <taxon>Rosales</taxon>
        <taxon>Rosaceae</taxon>
        <taxon>Amygdaloideae</taxon>
        <taxon>Maleae</taxon>
        <taxon>Pyrus</taxon>
    </lineage>
</organism>
<reference evidence="3" key="2">
    <citation type="submission" date="2019-10" db="EMBL/GenBank/DDBJ databases">
        <title>A de novo genome assembly of a pear dwarfing rootstock.</title>
        <authorList>
            <person name="Wang F."/>
            <person name="Wang J."/>
            <person name="Li S."/>
            <person name="Zhang Y."/>
            <person name="Fang M."/>
            <person name="Ma L."/>
            <person name="Zhao Y."/>
            <person name="Jiang S."/>
        </authorList>
    </citation>
    <scope>NUCLEOTIDE SEQUENCE [LARGE SCALE GENOMIC DNA]</scope>
</reference>
<proteinExistence type="predicted"/>
<comment type="caution">
    <text evidence="2">The sequence shown here is derived from an EMBL/GenBank/DDBJ whole genome shotgun (WGS) entry which is preliminary data.</text>
</comment>
<evidence type="ECO:0000313" key="3">
    <source>
        <dbReference type="Proteomes" id="UP000327157"/>
    </source>
</evidence>
<dbReference type="Proteomes" id="UP000327157">
    <property type="component" value="Chromosome 4"/>
</dbReference>
<dbReference type="InterPro" id="IPR007374">
    <property type="entry name" value="ASCH_domain"/>
</dbReference>
<reference evidence="2 3" key="3">
    <citation type="submission" date="2019-11" db="EMBL/GenBank/DDBJ databases">
        <title>A de novo genome assembly of a pear dwarfing rootstock.</title>
        <authorList>
            <person name="Wang F."/>
            <person name="Wang J."/>
            <person name="Li S."/>
            <person name="Zhang Y."/>
            <person name="Fang M."/>
            <person name="Ma L."/>
            <person name="Zhao Y."/>
            <person name="Jiang S."/>
        </authorList>
    </citation>
    <scope>NUCLEOTIDE SEQUENCE [LARGE SCALE GENOMIC DNA]</scope>
    <source>
        <strain evidence="2">S2</strain>
        <tissue evidence="2">Leaf</tissue>
    </source>
</reference>
<dbReference type="AlphaFoldDB" id="A0A5N5H7B8"/>
<dbReference type="EMBL" id="SMOL01000231">
    <property type="protein sequence ID" value="KAB2622877.1"/>
    <property type="molecule type" value="Genomic_DNA"/>
</dbReference>
<evidence type="ECO:0000313" key="2">
    <source>
        <dbReference type="EMBL" id="KAB2622877.1"/>
    </source>
</evidence>
<dbReference type="Gene3D" id="2.30.130.30">
    <property type="entry name" value="Hypothetical protein"/>
    <property type="match status" value="1"/>
</dbReference>
<dbReference type="OrthoDB" id="112749at2759"/>
<feature type="domain" description="ASCH" evidence="1">
    <location>
        <begin position="136"/>
        <end position="239"/>
    </location>
</feature>
<dbReference type="PANTHER" id="PTHR34204">
    <property type="entry name" value="RNA-BINDING ASCH DOMAIN PROTEIN"/>
    <property type="match status" value="1"/>
</dbReference>
<dbReference type="PANTHER" id="PTHR34204:SF2">
    <property type="entry name" value="RNA-BINDING ASCH DOMAIN PROTEIN"/>
    <property type="match status" value="1"/>
</dbReference>
<name>A0A5N5H7B8_9ROSA</name>
<protein>
    <recommendedName>
        <fullName evidence="1">ASCH domain-containing protein</fullName>
    </recommendedName>
</protein>
<sequence>MAERVNLADTLEELLNFTLQSFVNGTLEFDLGLPKDFCSQLLQPEPEPEPNDDLFPPSLSDTTDCFQGIPPYPLYKRLALALHESIISGTFLGTRHNVASDVQESSLKEEENGWQKLILEKGSELFNMLKAVDFELHVQEPFFSQLKDGLKTIEGRCAVGDYCRIVSGSLILFNKCLLIEVQDVRSYSLFSDMMEAEGLSKVLPGVETIEQGVQVYRKFYTEEDEMSNGVLAISVSKLPLQPCNLLAGMLFGLNKGGLQGLLGLAHTTGTIPEALPPPRSTLLSSFMLPYKLNVEHNTLTHGARALAKHAERSSSKYWGSIDGNDSNKNRLALDVISRLMTHCCWLNVHIVQPHGAVFEIRVAEGYGARWSSDGSKFIGFLEPYMEHSKRWMH</sequence>
<dbReference type="InterPro" id="IPR015947">
    <property type="entry name" value="PUA-like_sf"/>
</dbReference>